<dbReference type="RefSeq" id="WP_032072061.1">
    <property type="nucleotide sequence ID" value="NZ_KP868646.1"/>
</dbReference>
<proteinExistence type="predicted"/>
<accession>A0A0K0NPU5</accession>
<gene>
    <name evidence="1" type="ORF">pKPC2_EC14653_00033</name>
</gene>
<organism evidence="1">
    <name type="scientific">Enterobacter cloacae</name>
    <dbReference type="NCBI Taxonomy" id="550"/>
    <lineage>
        <taxon>Bacteria</taxon>
        <taxon>Pseudomonadati</taxon>
        <taxon>Pseudomonadota</taxon>
        <taxon>Gammaproteobacteria</taxon>
        <taxon>Enterobacterales</taxon>
        <taxon>Enterobacteriaceae</taxon>
        <taxon>Enterobacter</taxon>
        <taxon>Enterobacter cloacae complex</taxon>
    </lineage>
</organism>
<dbReference type="AlphaFoldDB" id="A0A0K0NPU5"/>
<keyword evidence="1" id="KW-0614">Plasmid</keyword>
<sequence length="91" mass="9748">MALKPRSAKKPSDAQVAALADKLADKQYGGAAPIVKTEKTVQRSLALPLSLDQAITRVSAENKLSGSGPKNTSAVIREALEQYLERRNSDN</sequence>
<evidence type="ECO:0000313" key="1">
    <source>
        <dbReference type="EMBL" id="AKN19636.1"/>
    </source>
</evidence>
<dbReference type="EMBL" id="KP868646">
    <property type="protein sequence ID" value="AKN19636.1"/>
    <property type="molecule type" value="Genomic_DNA"/>
</dbReference>
<reference evidence="1" key="1">
    <citation type="journal article" date="2015" name="Antimicrob. Agents Chemother.">
        <title>Characterization of an Enterobacter cloacae Strain Producing both KPC and NDM Carbapenemases by Whole-Genome Sequencing.</title>
        <authorList>
            <person name="Wu W."/>
            <person name="Feng Y."/>
            <person name="Carattoli A."/>
            <person name="Zong Z."/>
        </authorList>
    </citation>
    <scope>NUCLEOTIDE SEQUENCE</scope>
    <source>
        <strain evidence="1">WCHECl-14653</strain>
        <plasmid evidence="1">pKPC2-EC14653</plasmid>
    </source>
</reference>
<name>A0A0K0NPU5_ENTCL</name>
<geneLocation type="plasmid" evidence="1">
    <name>pKPC2-EC14653</name>
</geneLocation>
<protein>
    <recommendedName>
        <fullName evidence="2">Ribbon-helix-helix protein, CopG family</fullName>
    </recommendedName>
</protein>
<evidence type="ECO:0008006" key="2">
    <source>
        <dbReference type="Google" id="ProtNLM"/>
    </source>
</evidence>